<dbReference type="EMBL" id="ASRX01000005">
    <property type="protein sequence ID" value="EYF08290.1"/>
    <property type="molecule type" value="Genomic_DNA"/>
</dbReference>
<reference evidence="2 3" key="1">
    <citation type="submission" date="2013-05" db="EMBL/GenBank/DDBJ databases">
        <title>Genome assembly of Chondromyces apiculatus DSM 436.</title>
        <authorList>
            <person name="Sharma G."/>
            <person name="Khatri I."/>
            <person name="Kaur C."/>
            <person name="Mayilraj S."/>
            <person name="Subramanian S."/>
        </authorList>
    </citation>
    <scope>NUCLEOTIDE SEQUENCE [LARGE SCALE GENOMIC DNA]</scope>
    <source>
        <strain evidence="2 3">DSM 436</strain>
    </source>
</reference>
<accession>A0A017THH5</accession>
<evidence type="ECO:0000313" key="3">
    <source>
        <dbReference type="Proteomes" id="UP000019678"/>
    </source>
</evidence>
<proteinExistence type="predicted"/>
<name>A0A017THH5_9BACT</name>
<evidence type="ECO:0000259" key="1">
    <source>
        <dbReference type="Pfam" id="PF03466"/>
    </source>
</evidence>
<protein>
    <submittedName>
        <fullName evidence="2">Transcriptional regulator, LysR family</fullName>
    </submittedName>
</protein>
<dbReference type="SUPFAM" id="SSF53850">
    <property type="entry name" value="Periplasmic binding protein-like II"/>
    <property type="match status" value="1"/>
</dbReference>
<dbReference type="Gene3D" id="3.40.190.290">
    <property type="match status" value="1"/>
</dbReference>
<sequence length="86" mass="9105">MRGPVTTNNTALMQSLAVAGVGLLYPLEPLIADELARGSLRIVLEPYAPAVPGLFLYFPSRAQVSPALKAFVDVARGRAIPRISSA</sequence>
<feature type="domain" description="LysR substrate-binding" evidence="1">
    <location>
        <begin position="3"/>
        <end position="77"/>
    </location>
</feature>
<keyword evidence="3" id="KW-1185">Reference proteome</keyword>
<dbReference type="AlphaFoldDB" id="A0A017THH5"/>
<dbReference type="Proteomes" id="UP000019678">
    <property type="component" value="Unassembled WGS sequence"/>
</dbReference>
<dbReference type="Pfam" id="PF03466">
    <property type="entry name" value="LysR_substrate"/>
    <property type="match status" value="1"/>
</dbReference>
<evidence type="ECO:0000313" key="2">
    <source>
        <dbReference type="EMBL" id="EYF08290.1"/>
    </source>
</evidence>
<organism evidence="2 3">
    <name type="scientific">Chondromyces apiculatus DSM 436</name>
    <dbReference type="NCBI Taxonomy" id="1192034"/>
    <lineage>
        <taxon>Bacteria</taxon>
        <taxon>Pseudomonadati</taxon>
        <taxon>Myxococcota</taxon>
        <taxon>Polyangia</taxon>
        <taxon>Polyangiales</taxon>
        <taxon>Polyangiaceae</taxon>
        <taxon>Chondromyces</taxon>
    </lineage>
</organism>
<dbReference type="InterPro" id="IPR005119">
    <property type="entry name" value="LysR_subst-bd"/>
</dbReference>
<dbReference type="eggNOG" id="COG0583">
    <property type="taxonomic scope" value="Bacteria"/>
</dbReference>
<comment type="caution">
    <text evidence="2">The sequence shown here is derived from an EMBL/GenBank/DDBJ whole genome shotgun (WGS) entry which is preliminary data.</text>
</comment>
<dbReference type="STRING" id="1192034.CAP_6051"/>
<gene>
    <name evidence="2" type="ORF">CAP_6051</name>
</gene>